<keyword evidence="2" id="KW-1133">Transmembrane helix</keyword>
<proteinExistence type="predicted"/>
<evidence type="ECO:0000256" key="2">
    <source>
        <dbReference type="SAM" id="Phobius"/>
    </source>
</evidence>
<feature type="compositionally biased region" description="Low complexity" evidence="1">
    <location>
        <begin position="170"/>
        <end position="192"/>
    </location>
</feature>
<reference evidence="3" key="1">
    <citation type="submission" date="2021-02" db="EMBL/GenBank/DDBJ databases">
        <title>Psilocybe cubensis genome.</title>
        <authorList>
            <person name="Mckernan K.J."/>
            <person name="Crawford S."/>
            <person name="Trippe A."/>
            <person name="Kane L.T."/>
            <person name="Mclaughlin S."/>
        </authorList>
    </citation>
    <scope>NUCLEOTIDE SEQUENCE [LARGE SCALE GENOMIC DNA]</scope>
    <source>
        <strain evidence="3">MGC-MH-2018</strain>
    </source>
</reference>
<keyword evidence="2" id="KW-0472">Membrane</keyword>
<keyword evidence="2" id="KW-0812">Transmembrane</keyword>
<sequence>MPKRACRTVAQIFLPTNVLNASSSAHPLPLLSFNPAPWLQINRMFSTLLTVALFVAPAIQGVFADFAINSPNLVQCKTSRISWEPTKAPYNLIIVKASDPCGDALVDLGDFNKTFLDWPAKIKAGTVVQLSLVDANDQEAWSKNITVGASTDASCLSTNLAGSASSSVKPSATPASSSIASGTDSSDSSSTGLAAPVGAANAGTNPFSSGAISTSQATTPLLALAGLVAAFTML</sequence>
<accession>A0A8H8CKU5</accession>
<gene>
    <name evidence="3" type="ORF">JR316_004595</name>
</gene>
<evidence type="ECO:0000256" key="1">
    <source>
        <dbReference type="SAM" id="MobiDB-lite"/>
    </source>
</evidence>
<feature type="transmembrane region" description="Helical" evidence="2">
    <location>
        <begin position="45"/>
        <end position="68"/>
    </location>
</feature>
<evidence type="ECO:0000313" key="3">
    <source>
        <dbReference type="EMBL" id="KAG5170207.1"/>
    </source>
</evidence>
<dbReference type="EMBL" id="JAFIQS010000004">
    <property type="protein sequence ID" value="KAG5170207.1"/>
    <property type="molecule type" value="Genomic_DNA"/>
</dbReference>
<protein>
    <submittedName>
        <fullName evidence="3">Uncharacterized protein</fullName>
    </submittedName>
</protein>
<name>A0A8H8CKU5_PSICU</name>
<dbReference type="AlphaFoldDB" id="A0A8H8CKU5"/>
<comment type="caution">
    <text evidence="3">The sequence shown here is derived from an EMBL/GenBank/DDBJ whole genome shotgun (WGS) entry which is preliminary data.</text>
</comment>
<organism evidence="3">
    <name type="scientific">Psilocybe cubensis</name>
    <name type="common">Psychedelic mushroom</name>
    <name type="synonym">Stropharia cubensis</name>
    <dbReference type="NCBI Taxonomy" id="181762"/>
    <lineage>
        <taxon>Eukaryota</taxon>
        <taxon>Fungi</taxon>
        <taxon>Dikarya</taxon>
        <taxon>Basidiomycota</taxon>
        <taxon>Agaricomycotina</taxon>
        <taxon>Agaricomycetes</taxon>
        <taxon>Agaricomycetidae</taxon>
        <taxon>Agaricales</taxon>
        <taxon>Agaricineae</taxon>
        <taxon>Strophariaceae</taxon>
        <taxon>Psilocybe</taxon>
    </lineage>
</organism>
<feature type="region of interest" description="Disordered" evidence="1">
    <location>
        <begin position="163"/>
        <end position="192"/>
    </location>
</feature>